<dbReference type="InterPro" id="IPR054692">
    <property type="entry name" value="LeuA-like_post-cat"/>
</dbReference>
<dbReference type="Pfam" id="PF00682">
    <property type="entry name" value="HMGL-like"/>
    <property type="match status" value="1"/>
</dbReference>
<organism evidence="12 13">
    <name type="scientific">Terrilactibacillus tamarindi</name>
    <dbReference type="NCBI Taxonomy" id="2599694"/>
    <lineage>
        <taxon>Bacteria</taxon>
        <taxon>Bacillati</taxon>
        <taxon>Bacillota</taxon>
        <taxon>Bacilli</taxon>
        <taxon>Bacillales</taxon>
        <taxon>Bacillaceae</taxon>
        <taxon>Terrilactibacillus</taxon>
    </lineage>
</organism>
<dbReference type="InterPro" id="IPR002034">
    <property type="entry name" value="AIPM/Hcit_synth_CS"/>
</dbReference>
<keyword evidence="6 10" id="KW-0028">Amino-acid biosynthesis</keyword>
<dbReference type="Pfam" id="PF08502">
    <property type="entry name" value="LeuA_dimer"/>
    <property type="match status" value="1"/>
</dbReference>
<proteinExistence type="inferred from homology"/>
<dbReference type="SMART" id="SM00917">
    <property type="entry name" value="LeuA_dimer"/>
    <property type="match status" value="1"/>
</dbReference>
<dbReference type="InterPro" id="IPR013785">
    <property type="entry name" value="Aldolase_TIM"/>
</dbReference>
<keyword evidence="12" id="KW-0012">Acyltransferase</keyword>
<feature type="binding site" evidence="10">
    <location>
        <position position="241"/>
    </location>
    <ligand>
        <name>Mg(2+)</name>
        <dbReference type="ChEBI" id="CHEBI:18420"/>
    </ligand>
</feature>
<dbReference type="PANTHER" id="PTHR46911">
    <property type="match status" value="1"/>
</dbReference>
<evidence type="ECO:0000256" key="4">
    <source>
        <dbReference type="ARBA" id="ARBA00012973"/>
    </source>
</evidence>
<reference evidence="12 13" key="1">
    <citation type="submission" date="2019-11" db="EMBL/GenBank/DDBJ databases">
        <title>Terrilactibacillus tamarindus sp. nov. BCM23-1 isolated from bark of Tamarindus indica.</title>
        <authorList>
            <person name="Kingkaew E."/>
            <person name="Tanasupawat S."/>
        </authorList>
    </citation>
    <scope>NUCLEOTIDE SEQUENCE [LARGE SCALE GENOMIC DNA]</scope>
    <source>
        <strain evidence="12 13">BCM23-1</strain>
    </source>
</reference>
<evidence type="ECO:0000313" key="13">
    <source>
        <dbReference type="Proteomes" id="UP000440978"/>
    </source>
</evidence>
<dbReference type="InterPro" id="IPR013709">
    <property type="entry name" value="2-isopropylmalate_synth_dimer"/>
</dbReference>
<comment type="subcellular location">
    <subcellularLocation>
        <location evidence="10">Cytoplasm</location>
    </subcellularLocation>
</comment>
<keyword evidence="10" id="KW-0460">Magnesium</keyword>
<dbReference type="SUPFAM" id="SSF89000">
    <property type="entry name" value="post-HMGL domain-like"/>
    <property type="match status" value="1"/>
</dbReference>
<dbReference type="InterPro" id="IPR036230">
    <property type="entry name" value="LeuA_allosteric_dom_sf"/>
</dbReference>
<name>A0A6N8CLE6_9BACI</name>
<dbReference type="SUPFAM" id="SSF110921">
    <property type="entry name" value="2-isopropylmalate synthase LeuA, allosteric (dimerisation) domain"/>
    <property type="match status" value="1"/>
</dbReference>
<keyword evidence="10" id="KW-0963">Cytoplasm</keyword>
<comment type="catalytic activity">
    <reaction evidence="1 10">
        <text>3-methyl-2-oxobutanoate + acetyl-CoA + H2O = (2S)-2-isopropylmalate + CoA + H(+)</text>
        <dbReference type="Rhea" id="RHEA:21524"/>
        <dbReference type="ChEBI" id="CHEBI:1178"/>
        <dbReference type="ChEBI" id="CHEBI:11851"/>
        <dbReference type="ChEBI" id="CHEBI:15377"/>
        <dbReference type="ChEBI" id="CHEBI:15378"/>
        <dbReference type="ChEBI" id="CHEBI:57287"/>
        <dbReference type="ChEBI" id="CHEBI:57288"/>
        <dbReference type="EC" id="2.3.3.13"/>
    </reaction>
</comment>
<dbReference type="PROSITE" id="PS00816">
    <property type="entry name" value="AIPM_HOMOCIT_SYNTH_2"/>
    <property type="match status" value="1"/>
</dbReference>
<feature type="region of interest" description="Regulatory domain" evidence="10">
    <location>
        <begin position="436"/>
        <end position="557"/>
    </location>
</feature>
<dbReference type="CDD" id="cd07942">
    <property type="entry name" value="DRE_TIM_LeuA"/>
    <property type="match status" value="1"/>
</dbReference>
<dbReference type="AlphaFoldDB" id="A0A6N8CLE6"/>
<dbReference type="UniPathway" id="UPA00048">
    <property type="reaction ID" value="UER00070"/>
</dbReference>
<evidence type="ECO:0000313" key="12">
    <source>
        <dbReference type="EMBL" id="MTT30729.1"/>
    </source>
</evidence>
<dbReference type="Gene3D" id="3.20.20.70">
    <property type="entry name" value="Aldolase class I"/>
    <property type="match status" value="1"/>
</dbReference>
<feature type="binding site" evidence="10">
    <location>
        <position position="243"/>
    </location>
    <ligand>
        <name>Mg(2+)</name>
        <dbReference type="ChEBI" id="CHEBI:18420"/>
    </ligand>
</feature>
<dbReference type="NCBIfam" id="NF002991">
    <property type="entry name" value="PRK03739.1"/>
    <property type="match status" value="1"/>
</dbReference>
<dbReference type="PANTHER" id="PTHR46911:SF1">
    <property type="entry name" value="2-ISOPROPYLMALATE SYNTHASE"/>
    <property type="match status" value="1"/>
</dbReference>
<evidence type="ECO:0000256" key="6">
    <source>
        <dbReference type="ARBA" id="ARBA00022605"/>
    </source>
</evidence>
<dbReference type="EC" id="2.3.3.13" evidence="4 10"/>
<dbReference type="SUPFAM" id="SSF51569">
    <property type="entry name" value="Aldolase"/>
    <property type="match status" value="1"/>
</dbReference>
<evidence type="ECO:0000256" key="2">
    <source>
        <dbReference type="ARBA" id="ARBA00004689"/>
    </source>
</evidence>
<accession>A0A6N8CLE6</accession>
<dbReference type="NCBIfam" id="TIGR00970">
    <property type="entry name" value="leuA_yeast"/>
    <property type="match status" value="1"/>
</dbReference>
<evidence type="ECO:0000256" key="1">
    <source>
        <dbReference type="ARBA" id="ARBA00000064"/>
    </source>
</evidence>
<keyword evidence="7 10" id="KW-0808">Transferase</keyword>
<dbReference type="GO" id="GO:0003985">
    <property type="term" value="F:acetyl-CoA C-acetyltransferase activity"/>
    <property type="evidence" value="ECO:0007669"/>
    <property type="project" value="UniProtKB-UniRule"/>
</dbReference>
<evidence type="ECO:0000256" key="9">
    <source>
        <dbReference type="ARBA" id="ARBA00023304"/>
    </source>
</evidence>
<comment type="similarity">
    <text evidence="3 10">Belongs to the alpha-IPM synthase/homocitrate synthase family. LeuA type 2 subfamily.</text>
</comment>
<comment type="cofactor">
    <cofactor evidence="10">
        <name>Mg(2+)</name>
        <dbReference type="ChEBI" id="CHEBI:18420"/>
    </cofactor>
</comment>
<dbReference type="InterPro" id="IPR000891">
    <property type="entry name" value="PYR_CT"/>
</dbReference>
<sequence>MNYQKYRPYKKIKKANRRWPDNEITKAPIWCSVDLRDGNQALETPMNLEQKINFFNYLVKLGFKEIEVGFPAASDTEYTFTRTLIDNKMIPKDVTIQVLTQLRSHILERTFASLEGVHKAIVHLYNSVSTIQRDVVFRKSKEEIKALAVDGARQAKKLAKKYGEERFIFEYSPESFPGAEVDYVVEVCNAVLDELKPTSENKVIINLPNTVELCTANVFADLVEYICDHLKYRENVIVSLHSHNDRGTGIAASELGLMAGADRIEGTLFGNGERTGNMDIVNFALNLLTQGVDPQLDFSNMDEMIKVYEESTKMSIHPRHPYAGKLVFTAFSGSHQDAINKGMTHMEKEKLNYWDVPYLPIDPKDVGRNYDAIIRINSQSGKGGVSYILKTHYDLQLPKAMQQDFGPIITQISDQGNKELTPTEIYQAFINEYVDIESPLQLINYVEQVDDDHQSAVRANFIFEGKKVAIAGHGNGVIDAFCKGLSDLVGQKIDIASYNEHALENGSTSKAITYIQIHTEQGTYSYGSGISPSVTRSSLQAIVSATNRVLKKAVVMQ</sequence>
<keyword evidence="9 10" id="KW-0100">Branched-chain amino acid biosynthesis</keyword>
<keyword evidence="5 10" id="KW-0432">Leucine biosynthesis</keyword>
<dbReference type="Proteomes" id="UP000440978">
    <property type="component" value="Unassembled WGS sequence"/>
</dbReference>
<evidence type="ECO:0000259" key="11">
    <source>
        <dbReference type="PROSITE" id="PS50991"/>
    </source>
</evidence>
<comment type="function">
    <text evidence="10">Catalyzes the condensation of the acetyl group of acetyl-CoA with 3-methyl-2-oxobutanoate (2-ketoisovalerate) to form 3-carboxy-3-hydroxy-4-methylpentanoate (2-isopropylmalate).</text>
</comment>
<evidence type="ECO:0000256" key="3">
    <source>
        <dbReference type="ARBA" id="ARBA00009767"/>
    </source>
</evidence>
<feature type="domain" description="Pyruvate carboxyltransferase" evidence="11">
    <location>
        <begin position="28"/>
        <end position="302"/>
    </location>
</feature>
<keyword evidence="13" id="KW-1185">Reference proteome</keyword>
<dbReference type="GO" id="GO:0009098">
    <property type="term" value="P:L-leucine biosynthetic process"/>
    <property type="evidence" value="ECO:0007669"/>
    <property type="project" value="UniProtKB-UniRule"/>
</dbReference>
<dbReference type="PROSITE" id="PS50991">
    <property type="entry name" value="PYR_CT"/>
    <property type="match status" value="1"/>
</dbReference>
<comment type="caution">
    <text evidence="12">The sequence shown here is derived from an EMBL/GenBank/DDBJ whole genome shotgun (WGS) entry which is preliminary data.</text>
</comment>
<evidence type="ECO:0000256" key="8">
    <source>
        <dbReference type="ARBA" id="ARBA00022723"/>
    </source>
</evidence>
<dbReference type="InterPro" id="IPR005668">
    <property type="entry name" value="IPM_Synthase"/>
</dbReference>
<dbReference type="EMBL" id="WNHB01000002">
    <property type="protein sequence ID" value="MTT30729.1"/>
    <property type="molecule type" value="Genomic_DNA"/>
</dbReference>
<dbReference type="GO" id="GO:0000287">
    <property type="term" value="F:magnesium ion binding"/>
    <property type="evidence" value="ECO:0007669"/>
    <property type="project" value="UniProtKB-UniRule"/>
</dbReference>
<keyword evidence="8 10" id="KW-0479">Metal-binding</keyword>
<dbReference type="GO" id="GO:0003852">
    <property type="term" value="F:2-isopropylmalate synthase activity"/>
    <property type="evidence" value="ECO:0007669"/>
    <property type="project" value="UniProtKB-UniRule"/>
</dbReference>
<protein>
    <recommendedName>
        <fullName evidence="4 10">2-isopropylmalate synthase</fullName>
        <ecNumber evidence="4 10">2.3.3.13</ecNumber>
    </recommendedName>
    <alternativeName>
        <fullName evidence="10">Alpha-IPM synthase</fullName>
    </alternativeName>
    <alternativeName>
        <fullName evidence="10">Alpha-isopropylmalate synthase</fullName>
    </alternativeName>
</protein>
<dbReference type="Gene3D" id="3.30.160.270">
    <property type="match status" value="1"/>
</dbReference>
<evidence type="ECO:0000256" key="10">
    <source>
        <dbReference type="HAMAP-Rule" id="MF_00572"/>
    </source>
</evidence>
<feature type="binding site" evidence="10">
    <location>
        <position position="277"/>
    </location>
    <ligand>
        <name>Mg(2+)</name>
        <dbReference type="ChEBI" id="CHEBI:18420"/>
    </ligand>
</feature>
<evidence type="ECO:0000256" key="7">
    <source>
        <dbReference type="ARBA" id="ARBA00022679"/>
    </source>
</evidence>
<dbReference type="PROSITE" id="PS00815">
    <property type="entry name" value="AIPM_HOMOCIT_SYNTH_1"/>
    <property type="match status" value="1"/>
</dbReference>
<feature type="binding site" evidence="10">
    <location>
        <position position="37"/>
    </location>
    <ligand>
        <name>Mg(2+)</name>
        <dbReference type="ChEBI" id="CHEBI:18420"/>
    </ligand>
</feature>
<dbReference type="GO" id="GO:0005737">
    <property type="term" value="C:cytoplasm"/>
    <property type="evidence" value="ECO:0007669"/>
    <property type="project" value="UniProtKB-SubCell"/>
</dbReference>
<dbReference type="InterPro" id="IPR039371">
    <property type="entry name" value="LeuA_N_DRE-TIM"/>
</dbReference>
<evidence type="ECO:0000256" key="5">
    <source>
        <dbReference type="ARBA" id="ARBA00022430"/>
    </source>
</evidence>
<gene>
    <name evidence="10 12" type="primary">leuA</name>
    <name evidence="12" type="ORF">GMB86_01710</name>
</gene>
<dbReference type="OrthoDB" id="9804858at2"/>
<dbReference type="Pfam" id="PF22615">
    <property type="entry name" value="IPMS_D2"/>
    <property type="match status" value="1"/>
</dbReference>
<comment type="pathway">
    <text evidence="2 10">Amino-acid biosynthesis; L-leucine biosynthesis; L-leucine from 3-methyl-2-oxobutanoate: step 1/4.</text>
</comment>
<dbReference type="HAMAP" id="MF_00572">
    <property type="entry name" value="LeuA_type2"/>
    <property type="match status" value="1"/>
</dbReference>
<comment type="subunit">
    <text evidence="10">Homodimer.</text>
</comment>
<dbReference type="RefSeq" id="WP_155216195.1">
    <property type="nucleotide sequence ID" value="NZ_WNHB01000002.1"/>
</dbReference>